<organism evidence="4 5">
    <name type="scientific">Pseudomonas amygdali pv. eriobotryae</name>
    <dbReference type="NCBI Taxonomy" id="129137"/>
    <lineage>
        <taxon>Bacteria</taxon>
        <taxon>Pseudomonadati</taxon>
        <taxon>Pseudomonadota</taxon>
        <taxon>Gammaproteobacteria</taxon>
        <taxon>Pseudomonadales</taxon>
        <taxon>Pseudomonadaceae</taxon>
        <taxon>Pseudomonas</taxon>
        <taxon>Pseudomonas amygdali</taxon>
    </lineage>
</organism>
<evidence type="ECO:0000256" key="2">
    <source>
        <dbReference type="PROSITE-ProRule" id="PRU00110"/>
    </source>
</evidence>
<dbReference type="SUPFAM" id="SSF47226">
    <property type="entry name" value="Histidine-containing phosphotransfer domain, HPT domain"/>
    <property type="match status" value="1"/>
</dbReference>
<dbReference type="PATRIC" id="fig|129137.4.peg.1592"/>
<feature type="domain" description="HPt" evidence="3">
    <location>
        <begin position="55"/>
        <end position="148"/>
    </location>
</feature>
<dbReference type="EMBL" id="LJQI01000226">
    <property type="protein sequence ID" value="KPX27904.1"/>
    <property type="molecule type" value="Genomic_DNA"/>
</dbReference>
<keyword evidence="4" id="KW-0808">Transferase</keyword>
<keyword evidence="4" id="KW-0418">Kinase</keyword>
<name>A0A0P9Q460_PSEA0</name>
<proteinExistence type="predicted"/>
<feature type="modified residue" description="Phosphohistidine" evidence="2">
    <location>
        <position position="94"/>
    </location>
</feature>
<dbReference type="GO" id="GO:0000160">
    <property type="term" value="P:phosphorelay signal transduction system"/>
    <property type="evidence" value="ECO:0007669"/>
    <property type="project" value="UniProtKB-KW"/>
</dbReference>
<evidence type="ECO:0000313" key="5">
    <source>
        <dbReference type="Proteomes" id="UP000050490"/>
    </source>
</evidence>
<dbReference type="InterPro" id="IPR036641">
    <property type="entry name" value="HPT_dom_sf"/>
</dbReference>
<gene>
    <name evidence="4" type="ORF">ALO70_101514</name>
</gene>
<protein>
    <submittedName>
        <fullName evidence="4">Response regulator, sensor histidine kinase component GacS</fullName>
    </submittedName>
</protein>
<accession>A0A0P9Q460</accession>
<sequence length="148" mass="16251">MTKPISERQLAQVVLKWTGLALRNPAPERQNEAPDVHVGPLVLDHEEGLRLAAGKADLAADMLAMLLASLAADREAIRVARANQDIQALIERIHRLHGATRYCGVPQLRTACQRAETLLKQNAAHTEEALDDLDKAIIRLESEARVTA</sequence>
<dbReference type="Gene3D" id="1.20.120.160">
    <property type="entry name" value="HPT domain"/>
    <property type="match status" value="1"/>
</dbReference>
<keyword evidence="2" id="KW-0597">Phosphoprotein</keyword>
<dbReference type="GO" id="GO:0004672">
    <property type="term" value="F:protein kinase activity"/>
    <property type="evidence" value="ECO:0007669"/>
    <property type="project" value="UniProtKB-ARBA"/>
</dbReference>
<keyword evidence="1" id="KW-0902">Two-component regulatory system</keyword>
<dbReference type="Proteomes" id="UP000050490">
    <property type="component" value="Unassembled WGS sequence"/>
</dbReference>
<evidence type="ECO:0000259" key="3">
    <source>
        <dbReference type="PROSITE" id="PS50894"/>
    </source>
</evidence>
<dbReference type="InterPro" id="IPR008207">
    <property type="entry name" value="Sig_transdc_His_kin_Hpt_dom"/>
</dbReference>
<comment type="caution">
    <text evidence="4">The sequence shown here is derived from an EMBL/GenBank/DDBJ whole genome shotgun (WGS) entry which is preliminary data.</text>
</comment>
<evidence type="ECO:0000313" key="4">
    <source>
        <dbReference type="EMBL" id="KPX27904.1"/>
    </source>
</evidence>
<dbReference type="AlphaFoldDB" id="A0A0P9Q460"/>
<dbReference type="Pfam" id="PF01627">
    <property type="entry name" value="Hpt"/>
    <property type="match status" value="1"/>
</dbReference>
<evidence type="ECO:0000256" key="1">
    <source>
        <dbReference type="ARBA" id="ARBA00023012"/>
    </source>
</evidence>
<dbReference type="PROSITE" id="PS50894">
    <property type="entry name" value="HPT"/>
    <property type="match status" value="1"/>
</dbReference>
<reference evidence="4 5" key="1">
    <citation type="submission" date="2015-09" db="EMBL/GenBank/DDBJ databases">
        <title>Genome announcement of multiple Pseudomonas syringae strains.</title>
        <authorList>
            <person name="Thakur S."/>
            <person name="Wang P.W."/>
            <person name="Gong Y."/>
            <person name="Weir B.S."/>
            <person name="Guttman D.S."/>
        </authorList>
    </citation>
    <scope>NUCLEOTIDE SEQUENCE [LARGE SCALE GENOMIC DNA]</scope>
    <source>
        <strain evidence="4 5">ICMP4455</strain>
    </source>
</reference>
<dbReference type="SMART" id="SM00073">
    <property type="entry name" value="HPT"/>
    <property type="match status" value="1"/>
</dbReference>